<protein>
    <submittedName>
        <fullName evidence="1">Uncharacterized protein</fullName>
    </submittedName>
</protein>
<keyword evidence="2" id="KW-1185">Reference proteome</keyword>
<reference evidence="1 2" key="1">
    <citation type="submission" date="2020-07" db="EMBL/GenBank/DDBJ databases">
        <title>Sequencing the genomes of 1000 actinobacteria strains.</title>
        <authorList>
            <person name="Klenk H.-P."/>
        </authorList>
    </citation>
    <scope>NUCLEOTIDE SEQUENCE [LARGE SCALE GENOMIC DNA]</scope>
    <source>
        <strain evidence="1 2">DSM 15475</strain>
    </source>
</reference>
<dbReference type="Proteomes" id="UP000535437">
    <property type="component" value="Unassembled WGS sequence"/>
</dbReference>
<accession>A0A7Z0GQ02</accession>
<comment type="caution">
    <text evidence="1">The sequence shown here is derived from an EMBL/GenBank/DDBJ whole genome shotgun (WGS) entry which is preliminary data.</text>
</comment>
<evidence type="ECO:0000313" key="2">
    <source>
        <dbReference type="Proteomes" id="UP000535437"/>
    </source>
</evidence>
<gene>
    <name evidence="1" type="ORF">HNR09_002965</name>
</gene>
<dbReference type="RefSeq" id="WP_179542755.1">
    <property type="nucleotide sequence ID" value="NZ_BAAALL010000007.1"/>
</dbReference>
<evidence type="ECO:0000313" key="1">
    <source>
        <dbReference type="EMBL" id="NYJ79554.1"/>
    </source>
</evidence>
<sequence>MTSAQAGQEPEPFPLEHQARENIPRLLIDGTIHSIAEPYSEAMVVDDGLISWLGDPDTAGRLTDRLERQELGRGLVAPAFVGRLDRDLESLDAGGAAAALDVAAAHGQGALRLMLGVSAEELDDPAGQLRTRLIEVVKAARWHPVVVLPAVRMTGLTLEDGPHALHEVRVAVRRLLDLLEHVDDAAGAPVGVELRLAELIPELTPQDSAGTSLSSEDVRELAVEHLVTVSAAVAEESRQLLLEVGGHPPAAVAALVAETRRRLQDRGMTPRPDRPTVLVDFDSAHRQDWEALVGTAVHVLLRRPGHLGLALSVGIPTSVAPSEAADPWQLIAAHVHREESPVSVRAAFNAQTRAAHRSLPAADGAAPALAALAPQLDPGAAASYTVWEAEALAVQTPDSRTAAWSTDARARTPLLPYLGTVDEPAVSPVLRATVIGGVEVHGTAEARHSGTEDS</sequence>
<name>A0A7Z0GQ02_9MICC</name>
<proteinExistence type="predicted"/>
<organism evidence="1 2">
    <name type="scientific">Nesterenkonia xinjiangensis</name>
    <dbReference type="NCBI Taxonomy" id="225327"/>
    <lineage>
        <taxon>Bacteria</taxon>
        <taxon>Bacillati</taxon>
        <taxon>Actinomycetota</taxon>
        <taxon>Actinomycetes</taxon>
        <taxon>Micrococcales</taxon>
        <taxon>Micrococcaceae</taxon>
        <taxon>Nesterenkonia</taxon>
    </lineage>
</organism>
<dbReference type="EMBL" id="JACCFY010000001">
    <property type="protein sequence ID" value="NYJ79554.1"/>
    <property type="molecule type" value="Genomic_DNA"/>
</dbReference>
<dbReference type="AlphaFoldDB" id="A0A7Z0GQ02"/>